<evidence type="ECO:0000259" key="2">
    <source>
        <dbReference type="Pfam" id="PF00646"/>
    </source>
</evidence>
<gene>
    <name evidence="4" type="ORF">CARUB_v10009443mg</name>
</gene>
<dbReference type="AlphaFoldDB" id="R0ILR0"/>
<reference evidence="5" key="1">
    <citation type="journal article" date="2013" name="Nat. Genet.">
        <title>The Capsella rubella genome and the genomic consequences of rapid mating system evolution.</title>
        <authorList>
            <person name="Slotte T."/>
            <person name="Hazzouri K.M."/>
            <person name="Agren J.A."/>
            <person name="Koenig D."/>
            <person name="Maumus F."/>
            <person name="Guo Y.L."/>
            <person name="Steige K."/>
            <person name="Platts A.E."/>
            <person name="Escobar J.S."/>
            <person name="Newman L.K."/>
            <person name="Wang W."/>
            <person name="Mandakova T."/>
            <person name="Vello E."/>
            <person name="Smith L.M."/>
            <person name="Henz S.R."/>
            <person name="Steffen J."/>
            <person name="Takuno S."/>
            <person name="Brandvain Y."/>
            <person name="Coop G."/>
            <person name="Andolfatto P."/>
            <person name="Hu T.T."/>
            <person name="Blanchette M."/>
            <person name="Clark R.M."/>
            <person name="Quesneville H."/>
            <person name="Nordborg M."/>
            <person name="Gaut B.S."/>
            <person name="Lysak M.A."/>
            <person name="Jenkins J."/>
            <person name="Grimwood J."/>
            <person name="Chapman J."/>
            <person name="Prochnik S."/>
            <person name="Shu S."/>
            <person name="Rokhsar D."/>
            <person name="Schmutz J."/>
            <person name="Weigel D."/>
            <person name="Wright S.I."/>
        </authorList>
    </citation>
    <scope>NUCLEOTIDE SEQUENCE [LARGE SCALE GENOMIC DNA]</scope>
    <source>
        <strain evidence="5">cv. Monte Gargano</strain>
    </source>
</reference>
<proteinExistence type="predicted"/>
<feature type="region of interest" description="Disordered" evidence="1">
    <location>
        <begin position="1"/>
        <end position="35"/>
    </location>
</feature>
<dbReference type="SUPFAM" id="SSF81383">
    <property type="entry name" value="F-box domain"/>
    <property type="match status" value="1"/>
</dbReference>
<dbReference type="CDD" id="cd22152">
    <property type="entry name" value="F-box_AtAFR-like"/>
    <property type="match status" value="1"/>
</dbReference>
<dbReference type="Pfam" id="PF00646">
    <property type="entry name" value="F-box"/>
    <property type="match status" value="1"/>
</dbReference>
<feature type="compositionally biased region" description="Basic and acidic residues" evidence="1">
    <location>
        <begin position="8"/>
        <end position="21"/>
    </location>
</feature>
<dbReference type="PANTHER" id="PTHR24414">
    <property type="entry name" value="F-BOX/KELCH-REPEAT PROTEIN SKIP4"/>
    <property type="match status" value="1"/>
</dbReference>
<evidence type="ECO:0000313" key="4">
    <source>
        <dbReference type="EMBL" id="EOA37973.1"/>
    </source>
</evidence>
<dbReference type="SUPFAM" id="SSF117281">
    <property type="entry name" value="Kelch motif"/>
    <property type="match status" value="1"/>
</dbReference>
<sequence length="381" mass="43108">MRKRKNRKSEMSQKKKTRTEQLSKPPPPPPTTFSSLPNDILLNCLARVSKLYRPTVSVVSKDLRSLMVSPELKATRTCMGTTENNLCVCLDLGYNKGTCSWFKLAPSPKQEVLKPITWCHFLYPISCSVLSVGSELYLIGGYVVDGKTRKYQKAPLVLDCRYPNQLRRLPTMRVRRVTPAVDVINGKIYVVGGSVSKRTADWGEVYDPMTQTWEAVSPFAQELSIPMRMVHGRMVMGGKVYCMEDVYKLSLVTDVCLVEIDNMLYQAQICKGKLVLRWSRVKGLEALPELTHLTSLANSEGERRRTRVAVWWKKEVVACVRSRSCSKECNTEIWCAEISFERRGADPGELWGFVGWSKIVLTLDRCGTPSSFLLDSAIVTY</sequence>
<accession>R0ILR0</accession>
<dbReference type="Pfam" id="PF25210">
    <property type="entry name" value="Kelch_FKB95"/>
    <property type="match status" value="1"/>
</dbReference>
<evidence type="ECO:0000313" key="5">
    <source>
        <dbReference type="Proteomes" id="UP000029121"/>
    </source>
</evidence>
<dbReference type="InterPro" id="IPR015915">
    <property type="entry name" value="Kelch-typ_b-propeller"/>
</dbReference>
<dbReference type="InterPro" id="IPR001810">
    <property type="entry name" value="F-box_dom"/>
</dbReference>
<feature type="domain" description="FKB95-like N-terminal Kelch" evidence="3">
    <location>
        <begin position="101"/>
        <end position="361"/>
    </location>
</feature>
<dbReference type="EMBL" id="KB870805">
    <property type="protein sequence ID" value="EOA37973.1"/>
    <property type="molecule type" value="Genomic_DNA"/>
</dbReference>
<dbReference type="eggNOG" id="KOG1072">
    <property type="taxonomic scope" value="Eukaryota"/>
</dbReference>
<name>R0ILR0_9BRAS</name>
<dbReference type="InterPro" id="IPR036047">
    <property type="entry name" value="F-box-like_dom_sf"/>
</dbReference>
<dbReference type="InterPro" id="IPR050354">
    <property type="entry name" value="F-box/kelch-repeat_ARATH"/>
</dbReference>
<organism evidence="4 5">
    <name type="scientific">Capsella rubella</name>
    <dbReference type="NCBI Taxonomy" id="81985"/>
    <lineage>
        <taxon>Eukaryota</taxon>
        <taxon>Viridiplantae</taxon>
        <taxon>Streptophyta</taxon>
        <taxon>Embryophyta</taxon>
        <taxon>Tracheophyta</taxon>
        <taxon>Spermatophyta</taxon>
        <taxon>Magnoliopsida</taxon>
        <taxon>eudicotyledons</taxon>
        <taxon>Gunneridae</taxon>
        <taxon>Pentapetalae</taxon>
        <taxon>rosids</taxon>
        <taxon>malvids</taxon>
        <taxon>Brassicales</taxon>
        <taxon>Brassicaceae</taxon>
        <taxon>Camelineae</taxon>
        <taxon>Capsella</taxon>
    </lineage>
</organism>
<evidence type="ECO:0000259" key="3">
    <source>
        <dbReference type="Pfam" id="PF25210"/>
    </source>
</evidence>
<dbReference type="OrthoDB" id="45365at2759"/>
<protein>
    <submittedName>
        <fullName evidence="4">Uncharacterized protein</fullName>
    </submittedName>
</protein>
<dbReference type="KEGG" id="crb:17896786"/>
<evidence type="ECO:0000256" key="1">
    <source>
        <dbReference type="SAM" id="MobiDB-lite"/>
    </source>
</evidence>
<dbReference type="Proteomes" id="UP000029121">
    <property type="component" value="Unassembled WGS sequence"/>
</dbReference>
<feature type="domain" description="F-box" evidence="2">
    <location>
        <begin position="33"/>
        <end position="73"/>
    </location>
</feature>
<dbReference type="PANTHER" id="PTHR24414:SF127">
    <property type="entry name" value="F-BOX ASSOCIATED DOMAIN-CONTAINING PROTEIN"/>
    <property type="match status" value="1"/>
</dbReference>
<keyword evidence="5" id="KW-1185">Reference proteome</keyword>
<dbReference type="Gene3D" id="2.120.10.80">
    <property type="entry name" value="Kelch-type beta propeller"/>
    <property type="match status" value="1"/>
</dbReference>
<dbReference type="InterPro" id="IPR057499">
    <property type="entry name" value="Kelch_FKB95"/>
</dbReference>